<dbReference type="Proteomes" id="UP000613582">
    <property type="component" value="Unassembled WGS sequence"/>
</dbReference>
<dbReference type="EMBL" id="BMGH01000001">
    <property type="protein sequence ID" value="GGD08219.1"/>
    <property type="molecule type" value="Genomic_DNA"/>
</dbReference>
<gene>
    <name evidence="2" type="ORF">GCM10011342_16310</name>
</gene>
<keyword evidence="1" id="KW-0472">Membrane</keyword>
<evidence type="ECO:0000256" key="1">
    <source>
        <dbReference type="SAM" id="Phobius"/>
    </source>
</evidence>
<feature type="transmembrane region" description="Helical" evidence="1">
    <location>
        <begin position="32"/>
        <end position="52"/>
    </location>
</feature>
<evidence type="ECO:0000313" key="2">
    <source>
        <dbReference type="EMBL" id="GGD08219.1"/>
    </source>
</evidence>
<reference evidence="2" key="1">
    <citation type="journal article" date="2014" name="Int. J. Syst. Evol. Microbiol.">
        <title>Complete genome sequence of Corynebacterium casei LMG S-19264T (=DSM 44701T), isolated from a smear-ripened cheese.</title>
        <authorList>
            <consortium name="US DOE Joint Genome Institute (JGI-PGF)"/>
            <person name="Walter F."/>
            <person name="Albersmeier A."/>
            <person name="Kalinowski J."/>
            <person name="Ruckert C."/>
        </authorList>
    </citation>
    <scope>NUCLEOTIDE SEQUENCE</scope>
    <source>
        <strain evidence="2">CGMCC 1.12921</strain>
    </source>
</reference>
<dbReference type="RefSeq" id="WP_188158894.1">
    <property type="nucleotide sequence ID" value="NZ_BMGH01000001.1"/>
</dbReference>
<evidence type="ECO:0000313" key="3">
    <source>
        <dbReference type="Proteomes" id="UP000613582"/>
    </source>
</evidence>
<feature type="transmembrane region" description="Helical" evidence="1">
    <location>
        <begin position="9"/>
        <end position="26"/>
    </location>
</feature>
<organism evidence="2 3">
    <name type="scientific">Aquisalinus flavus</name>
    <dbReference type="NCBI Taxonomy" id="1526572"/>
    <lineage>
        <taxon>Bacteria</taxon>
        <taxon>Pseudomonadati</taxon>
        <taxon>Pseudomonadota</taxon>
        <taxon>Alphaproteobacteria</taxon>
        <taxon>Parvularculales</taxon>
        <taxon>Parvularculaceae</taxon>
        <taxon>Aquisalinus</taxon>
    </lineage>
</organism>
<keyword evidence="1" id="KW-1133">Transmembrane helix</keyword>
<protein>
    <submittedName>
        <fullName evidence="2">Uncharacterized protein</fullName>
    </submittedName>
</protein>
<comment type="caution">
    <text evidence="2">The sequence shown here is derived from an EMBL/GenBank/DDBJ whole genome shotgun (WGS) entry which is preliminary data.</text>
</comment>
<accession>A0A8J2Y3Q3</accession>
<sequence>MARNKPRPITYGMAIGLTFGLLVLLALQVLWIAVLVGVGSGLVIGIGLLVNYRNIKGKKGRKP</sequence>
<keyword evidence="1" id="KW-0812">Transmembrane</keyword>
<dbReference type="AlphaFoldDB" id="A0A8J2Y3Q3"/>
<proteinExistence type="predicted"/>
<name>A0A8J2Y3Q3_9PROT</name>
<keyword evidence="3" id="KW-1185">Reference proteome</keyword>
<reference evidence="2" key="2">
    <citation type="submission" date="2020-09" db="EMBL/GenBank/DDBJ databases">
        <authorList>
            <person name="Sun Q."/>
            <person name="Zhou Y."/>
        </authorList>
    </citation>
    <scope>NUCLEOTIDE SEQUENCE</scope>
    <source>
        <strain evidence="2">CGMCC 1.12921</strain>
    </source>
</reference>